<dbReference type="SUPFAM" id="SSF88723">
    <property type="entry name" value="PIN domain-like"/>
    <property type="match status" value="1"/>
</dbReference>
<feature type="compositionally biased region" description="Polar residues" evidence="1">
    <location>
        <begin position="191"/>
        <end position="206"/>
    </location>
</feature>
<feature type="region of interest" description="Disordered" evidence="1">
    <location>
        <begin position="174"/>
        <end position="206"/>
    </location>
</feature>
<dbReference type="AlphaFoldDB" id="A0A1S7QW36"/>
<sequence>MKVRTDPILLLDTDIVSLMGRVKPPPGLRPWLLRVGIHRLALCYPVIAELLRGAHLRLKDDPQRALLIANWVDELISMAFPFPEMTTAVATVYARMTSVPALQHMWTVQRGQKSNRLGHDLMISAVAIAHRMPILTANVDDFLEINAHFSLPGVYHPMEAQWYLEPGFDVPLPYFDQTEPDPHEKALPKLTSPSALSSVTPENDQP</sequence>
<dbReference type="Proteomes" id="UP000191897">
    <property type="component" value="Unassembled WGS sequence"/>
</dbReference>
<accession>A0A1S7QW36</accession>
<evidence type="ECO:0000313" key="2">
    <source>
        <dbReference type="EMBL" id="CUX42841.1"/>
    </source>
</evidence>
<protein>
    <submittedName>
        <fullName evidence="2">PilT domain-containing protein</fullName>
    </submittedName>
</protein>
<dbReference type="Gene3D" id="3.40.50.1010">
    <property type="entry name" value="5'-nuclease"/>
    <property type="match status" value="1"/>
</dbReference>
<reference evidence="2 3" key="1">
    <citation type="submission" date="2016-01" db="EMBL/GenBank/DDBJ databases">
        <authorList>
            <person name="Oliw E.H."/>
        </authorList>
    </citation>
    <scope>NUCLEOTIDE SEQUENCE [LARGE SCALE GENOMIC DNA]</scope>
    <source>
        <strain evidence="2 3">Kerr 14</strain>
    </source>
</reference>
<evidence type="ECO:0000313" key="3">
    <source>
        <dbReference type="Proteomes" id="UP000191897"/>
    </source>
</evidence>
<dbReference type="InterPro" id="IPR029060">
    <property type="entry name" value="PIN-like_dom_sf"/>
</dbReference>
<dbReference type="RefSeq" id="WP_080866204.1">
    <property type="nucleotide sequence ID" value="NZ_LT009730.1"/>
</dbReference>
<organism evidence="2 3">
    <name type="scientific">Agrobacterium tumefaciens str. Kerr 14</name>
    <dbReference type="NCBI Taxonomy" id="1183424"/>
    <lineage>
        <taxon>Bacteria</taxon>
        <taxon>Pseudomonadati</taxon>
        <taxon>Pseudomonadota</taxon>
        <taxon>Alphaproteobacteria</taxon>
        <taxon>Hyphomicrobiales</taxon>
        <taxon>Rhizobiaceae</taxon>
        <taxon>Rhizobium/Agrobacterium group</taxon>
        <taxon>Agrobacterium</taxon>
        <taxon>Agrobacterium tumefaciens complex</taxon>
    </lineage>
</organism>
<name>A0A1S7QW36_AGRTU</name>
<evidence type="ECO:0000256" key="1">
    <source>
        <dbReference type="SAM" id="MobiDB-lite"/>
    </source>
</evidence>
<gene>
    <name evidence="2" type="ORF">AGR4C_Cc90021</name>
</gene>
<dbReference type="EMBL" id="FBWC01000018">
    <property type="protein sequence ID" value="CUX42841.1"/>
    <property type="molecule type" value="Genomic_DNA"/>
</dbReference>
<proteinExistence type="predicted"/>